<evidence type="ECO:0000256" key="3">
    <source>
        <dbReference type="ARBA" id="ARBA00022448"/>
    </source>
</evidence>
<dbReference type="InterPro" id="IPR005798">
    <property type="entry name" value="Cyt_b/b6_C"/>
</dbReference>
<dbReference type="AlphaFoldDB" id="A0A1I4XV17"/>
<dbReference type="InterPro" id="IPR048259">
    <property type="entry name" value="Cytochrome_b_N_euk/bac"/>
</dbReference>
<dbReference type="GO" id="GO:0016020">
    <property type="term" value="C:membrane"/>
    <property type="evidence" value="ECO:0007669"/>
    <property type="project" value="UniProtKB-SubCell"/>
</dbReference>
<proteinExistence type="inferred from homology"/>
<feature type="transmembrane region" description="Helical" evidence="13">
    <location>
        <begin position="382"/>
        <end position="403"/>
    </location>
</feature>
<feature type="transmembrane region" description="Helical" evidence="13">
    <location>
        <begin position="37"/>
        <end position="63"/>
    </location>
</feature>
<keyword evidence="5 12" id="KW-0679">Respiratory chain</keyword>
<evidence type="ECO:0000256" key="13">
    <source>
        <dbReference type="SAM" id="Phobius"/>
    </source>
</evidence>
<comment type="similarity">
    <text evidence="12">Belongs to the cytochrome b family.</text>
</comment>
<dbReference type="InterPro" id="IPR036150">
    <property type="entry name" value="Cyt_b/b6_C_sf"/>
</dbReference>
<evidence type="ECO:0000256" key="4">
    <source>
        <dbReference type="ARBA" id="ARBA00022617"/>
    </source>
</evidence>
<dbReference type="OrthoDB" id="9804503at2"/>
<dbReference type="InterPro" id="IPR005797">
    <property type="entry name" value="Cyt_b/b6_N"/>
</dbReference>
<evidence type="ECO:0000256" key="2">
    <source>
        <dbReference type="ARBA" id="ARBA00011649"/>
    </source>
</evidence>
<gene>
    <name evidence="16" type="ORF">SAMN05660284_01131</name>
</gene>
<evidence type="ECO:0000256" key="6">
    <source>
        <dbReference type="ARBA" id="ARBA00022692"/>
    </source>
</evidence>
<keyword evidence="17" id="KW-1185">Reference proteome</keyword>
<dbReference type="EMBL" id="FOVE01000006">
    <property type="protein sequence ID" value="SFN29664.1"/>
    <property type="molecule type" value="Genomic_DNA"/>
</dbReference>
<dbReference type="Pfam" id="PF00033">
    <property type="entry name" value="Cytochrome_B"/>
    <property type="match status" value="1"/>
</dbReference>
<dbReference type="PANTHER" id="PTHR19271">
    <property type="entry name" value="CYTOCHROME B"/>
    <property type="match status" value="1"/>
</dbReference>
<accession>A0A1I4XV17</accession>
<evidence type="ECO:0000259" key="14">
    <source>
        <dbReference type="PROSITE" id="PS51002"/>
    </source>
</evidence>
<reference evidence="17" key="1">
    <citation type="submission" date="2016-10" db="EMBL/GenBank/DDBJ databases">
        <authorList>
            <person name="Varghese N."/>
            <person name="Submissions S."/>
        </authorList>
    </citation>
    <scope>NUCLEOTIDE SEQUENCE [LARGE SCALE GENOMIC DNA]</scope>
    <source>
        <strain evidence="17">DSM 6150</strain>
    </source>
</reference>
<feature type="domain" description="Cytochrome b/b6 C-terminal region profile" evidence="15">
    <location>
        <begin position="239"/>
        <end position="407"/>
    </location>
</feature>
<organism evidence="16 17">
    <name type="scientific">Formivibrio citricus</name>
    <dbReference type="NCBI Taxonomy" id="83765"/>
    <lineage>
        <taxon>Bacteria</taxon>
        <taxon>Pseudomonadati</taxon>
        <taxon>Pseudomonadota</taxon>
        <taxon>Betaproteobacteria</taxon>
        <taxon>Neisseriales</taxon>
        <taxon>Chitinibacteraceae</taxon>
        <taxon>Formivibrio</taxon>
    </lineage>
</organism>
<keyword evidence="10" id="KW-0408">Iron</keyword>
<dbReference type="STRING" id="83765.SAMN05660284_01131"/>
<dbReference type="InterPro" id="IPR027387">
    <property type="entry name" value="Cytb/b6-like_sf"/>
</dbReference>
<feature type="transmembrane region" description="Helical" evidence="13">
    <location>
        <begin position="324"/>
        <end position="343"/>
    </location>
</feature>
<feature type="transmembrane region" description="Helical" evidence="13">
    <location>
        <begin position="257"/>
        <end position="282"/>
    </location>
</feature>
<keyword evidence="11 13" id="KW-0472">Membrane</keyword>
<comment type="cofactor">
    <cofactor evidence="12">
        <name>heme b</name>
        <dbReference type="ChEBI" id="CHEBI:60344"/>
    </cofactor>
    <text evidence="12">Binds 2 heme groups non-covalently.</text>
</comment>
<dbReference type="Proteomes" id="UP000242869">
    <property type="component" value="Unassembled WGS sequence"/>
</dbReference>
<evidence type="ECO:0000313" key="16">
    <source>
        <dbReference type="EMBL" id="SFN29664.1"/>
    </source>
</evidence>
<comment type="subunit">
    <text evidence="2 12">The main subunits of complex b-c1 are: cytochrome b, cytochrome c1 and the Rieske protein.</text>
</comment>
<feature type="transmembrane region" description="Helical" evidence="13">
    <location>
        <begin position="196"/>
        <end position="218"/>
    </location>
</feature>
<dbReference type="GO" id="GO:0046872">
    <property type="term" value="F:metal ion binding"/>
    <property type="evidence" value="ECO:0007669"/>
    <property type="project" value="UniProtKB-KW"/>
</dbReference>
<evidence type="ECO:0000256" key="8">
    <source>
        <dbReference type="ARBA" id="ARBA00022982"/>
    </source>
</evidence>
<keyword evidence="4 12" id="KW-0349">Heme</keyword>
<keyword evidence="3 12" id="KW-0813">Transport</keyword>
<evidence type="ECO:0000256" key="10">
    <source>
        <dbReference type="ARBA" id="ARBA00023004"/>
    </source>
</evidence>
<evidence type="ECO:0000256" key="12">
    <source>
        <dbReference type="RuleBase" id="RU003385"/>
    </source>
</evidence>
<dbReference type="GO" id="GO:0016491">
    <property type="term" value="F:oxidoreductase activity"/>
    <property type="evidence" value="ECO:0007669"/>
    <property type="project" value="InterPro"/>
</dbReference>
<evidence type="ECO:0000256" key="1">
    <source>
        <dbReference type="ARBA" id="ARBA00004141"/>
    </source>
</evidence>
<keyword evidence="8 12" id="KW-0249">Electron transport</keyword>
<keyword evidence="6 12" id="KW-0812">Transmembrane</keyword>
<dbReference type="InterPro" id="IPR016174">
    <property type="entry name" value="Di-haem_cyt_TM"/>
</dbReference>
<keyword evidence="9 13" id="KW-1133">Transmembrane helix</keyword>
<dbReference type="GO" id="GO:0022904">
    <property type="term" value="P:respiratory electron transport chain"/>
    <property type="evidence" value="ECO:0007669"/>
    <property type="project" value="InterPro"/>
</dbReference>
<evidence type="ECO:0000256" key="11">
    <source>
        <dbReference type="ARBA" id="ARBA00023136"/>
    </source>
</evidence>
<comment type="function">
    <text evidence="12">Component of the ubiquinol-cytochrome c reductase complex (complex III or cytochrome b-c1 complex), which is a respiratory chain that generates an electrochemical potential coupled to ATP synthesis.</text>
</comment>
<name>A0A1I4XV17_9NEIS</name>
<dbReference type="SUPFAM" id="SSF81648">
    <property type="entry name" value="a domain/subunit of cytochrome bc1 complex (Ubiquinol-cytochrome c reductase)"/>
    <property type="match status" value="1"/>
</dbReference>
<dbReference type="PROSITE" id="PS51003">
    <property type="entry name" value="CYTB_CTER"/>
    <property type="match status" value="1"/>
</dbReference>
<evidence type="ECO:0000256" key="7">
    <source>
        <dbReference type="ARBA" id="ARBA00022723"/>
    </source>
</evidence>
<sequence>MSGKVRRLLDWIDARFPLSAFWEKHVAGYYVPKKLNFWYLFGFLMLLALALQVLSGIWLAMIYKPDATLLPGTQTSVALASIRHFMEHVPGGKAIRYMHTTGTSLLFALMYLHIFRGLLYGSYKKPRELLWLLGMVLFWLMMMEAFFGQVLPWGQMSYWSTQVVMHLFESIPFIGKALADFLRGDYTVSGITLNRFFALHVVAVPLMLLLLVKLHLVALHAVGSTSPDGKEIREEVDLLTGKPADGVPLLSHAMHHLIAAAVFLAIFYALVCFAPALGGYFVDELNAVPADPYSTPAELRPMWYFAPFYAMLRAVPAWGGTQIWGAITITAAVLLPALLPWLDRSPVKSIRLRGWQYRAGVIVLAGCFVGLGVAGLMPPLDFVLGLSRLLTGGYFVFLIIHFFDDRA</sequence>
<feature type="transmembrane region" description="Helical" evidence="13">
    <location>
        <begin position="355"/>
        <end position="376"/>
    </location>
</feature>
<evidence type="ECO:0000313" key="17">
    <source>
        <dbReference type="Proteomes" id="UP000242869"/>
    </source>
</evidence>
<evidence type="ECO:0000256" key="5">
    <source>
        <dbReference type="ARBA" id="ARBA00022660"/>
    </source>
</evidence>
<dbReference type="GO" id="GO:0009055">
    <property type="term" value="F:electron transfer activity"/>
    <property type="evidence" value="ECO:0007669"/>
    <property type="project" value="InterPro"/>
</dbReference>
<dbReference type="PANTHER" id="PTHR19271:SF16">
    <property type="entry name" value="CYTOCHROME B"/>
    <property type="match status" value="1"/>
</dbReference>
<evidence type="ECO:0000259" key="15">
    <source>
        <dbReference type="PROSITE" id="PS51003"/>
    </source>
</evidence>
<dbReference type="SUPFAM" id="SSF81342">
    <property type="entry name" value="Transmembrane di-heme cytochromes"/>
    <property type="match status" value="1"/>
</dbReference>
<dbReference type="RefSeq" id="WP_091192539.1">
    <property type="nucleotide sequence ID" value="NZ_FOVE01000006.1"/>
</dbReference>
<comment type="subcellular location">
    <subcellularLocation>
        <location evidence="1">Membrane</location>
        <topology evidence="1">Multi-pass membrane protein</topology>
    </subcellularLocation>
</comment>
<feature type="domain" description="Cytochrome b/b6 N-terminal region profile" evidence="14">
    <location>
        <begin position="8"/>
        <end position="228"/>
    </location>
</feature>
<keyword evidence="7" id="KW-0479">Metal-binding</keyword>
<evidence type="ECO:0000256" key="9">
    <source>
        <dbReference type="ARBA" id="ARBA00022989"/>
    </source>
</evidence>
<dbReference type="PROSITE" id="PS51002">
    <property type="entry name" value="CYTB_NTER"/>
    <property type="match status" value="1"/>
</dbReference>
<dbReference type="Gene3D" id="1.20.810.10">
    <property type="entry name" value="Cytochrome Bc1 Complex, Chain C"/>
    <property type="match status" value="1"/>
</dbReference>
<dbReference type="Pfam" id="PF00032">
    <property type="entry name" value="Cytochrom_B_C"/>
    <property type="match status" value="1"/>
</dbReference>
<protein>
    <recommendedName>
        <fullName evidence="12">Cytochrome b</fullName>
    </recommendedName>
</protein>
<dbReference type="CDD" id="cd00284">
    <property type="entry name" value="Cytochrome_b_N"/>
    <property type="match status" value="1"/>
</dbReference>
<feature type="transmembrane region" description="Helical" evidence="13">
    <location>
        <begin position="130"/>
        <end position="151"/>
    </location>
</feature>
<feature type="transmembrane region" description="Helical" evidence="13">
    <location>
        <begin position="97"/>
        <end position="118"/>
    </location>
</feature>